<dbReference type="InterPro" id="IPR050641">
    <property type="entry name" value="RIFMO-like"/>
</dbReference>
<dbReference type="Pfam" id="PF01494">
    <property type="entry name" value="FAD_binding_3"/>
    <property type="match status" value="1"/>
</dbReference>
<feature type="transmembrane region" description="Helical" evidence="5">
    <location>
        <begin position="9"/>
        <end position="28"/>
    </location>
</feature>
<comment type="similarity">
    <text evidence="1">Belongs to the PheA/TfdB FAD monooxygenase family.</text>
</comment>
<evidence type="ECO:0000313" key="8">
    <source>
        <dbReference type="EMBL" id="KAF2705736.1"/>
    </source>
</evidence>
<evidence type="ECO:0000256" key="4">
    <source>
        <dbReference type="ARBA" id="ARBA00023002"/>
    </source>
</evidence>
<evidence type="ECO:0000256" key="3">
    <source>
        <dbReference type="ARBA" id="ARBA00022827"/>
    </source>
</evidence>
<feature type="domain" description="FAD-binding" evidence="6">
    <location>
        <begin position="6"/>
        <end position="361"/>
    </location>
</feature>
<dbReference type="Pfam" id="PF07976">
    <property type="entry name" value="Phe_hydrox_dim"/>
    <property type="match status" value="1"/>
</dbReference>
<dbReference type="InterPro" id="IPR036249">
    <property type="entry name" value="Thioredoxin-like_sf"/>
</dbReference>
<dbReference type="PANTHER" id="PTHR43004:SF10">
    <property type="entry name" value="2-MONOOXYGENASE, PUTATIVE (AFU_ORTHOLOGUE AFUA_6G11480)-RELATED"/>
    <property type="match status" value="1"/>
</dbReference>
<evidence type="ECO:0000256" key="1">
    <source>
        <dbReference type="ARBA" id="ARBA00007801"/>
    </source>
</evidence>
<evidence type="ECO:0000259" key="7">
    <source>
        <dbReference type="Pfam" id="PF07976"/>
    </source>
</evidence>
<keyword evidence="4" id="KW-0560">Oxidoreductase</keyword>
<dbReference type="Gene3D" id="3.50.50.60">
    <property type="entry name" value="FAD/NAD(P)-binding domain"/>
    <property type="match status" value="1"/>
</dbReference>
<dbReference type="SUPFAM" id="SSF51905">
    <property type="entry name" value="FAD/NAD(P)-binding domain"/>
    <property type="match status" value="1"/>
</dbReference>
<dbReference type="Gene3D" id="3.30.9.10">
    <property type="entry name" value="D-Amino Acid Oxidase, subunit A, domain 2"/>
    <property type="match status" value="1"/>
</dbReference>
<proteinExistence type="inferred from homology"/>
<dbReference type="OrthoDB" id="1716816at2759"/>
<organism evidence="8 9">
    <name type="scientific">Pleomassaria siparia CBS 279.74</name>
    <dbReference type="NCBI Taxonomy" id="1314801"/>
    <lineage>
        <taxon>Eukaryota</taxon>
        <taxon>Fungi</taxon>
        <taxon>Dikarya</taxon>
        <taxon>Ascomycota</taxon>
        <taxon>Pezizomycotina</taxon>
        <taxon>Dothideomycetes</taxon>
        <taxon>Pleosporomycetidae</taxon>
        <taxon>Pleosporales</taxon>
        <taxon>Pleomassariaceae</taxon>
        <taxon>Pleomassaria</taxon>
    </lineage>
</organism>
<dbReference type="EMBL" id="MU005777">
    <property type="protein sequence ID" value="KAF2705736.1"/>
    <property type="molecule type" value="Genomic_DNA"/>
</dbReference>
<dbReference type="CDD" id="cd02979">
    <property type="entry name" value="PHOX_C"/>
    <property type="match status" value="1"/>
</dbReference>
<dbReference type="GO" id="GO:0016709">
    <property type="term" value="F:oxidoreductase activity, acting on paired donors, with incorporation or reduction of molecular oxygen, NAD(P)H as one donor, and incorporation of one atom of oxygen"/>
    <property type="evidence" value="ECO:0007669"/>
    <property type="project" value="UniProtKB-ARBA"/>
</dbReference>
<keyword evidence="9" id="KW-1185">Reference proteome</keyword>
<dbReference type="Proteomes" id="UP000799428">
    <property type="component" value="Unassembled WGS sequence"/>
</dbReference>
<evidence type="ECO:0000256" key="2">
    <source>
        <dbReference type="ARBA" id="ARBA00022630"/>
    </source>
</evidence>
<keyword evidence="5" id="KW-0472">Membrane</keyword>
<protein>
    <submittedName>
        <fullName evidence="8">Phenol 2-monooxygenase-like protein</fullName>
    </submittedName>
</protein>
<dbReference type="InterPro" id="IPR036188">
    <property type="entry name" value="FAD/NAD-bd_sf"/>
</dbReference>
<keyword evidence="2" id="KW-0285">Flavoprotein</keyword>
<evidence type="ECO:0000313" key="9">
    <source>
        <dbReference type="Proteomes" id="UP000799428"/>
    </source>
</evidence>
<evidence type="ECO:0000259" key="6">
    <source>
        <dbReference type="Pfam" id="PF01494"/>
    </source>
</evidence>
<gene>
    <name evidence="8" type="ORF">K504DRAFT_438894</name>
</gene>
<dbReference type="Gene3D" id="3.40.30.20">
    <property type="match status" value="1"/>
</dbReference>
<evidence type="ECO:0000256" key="5">
    <source>
        <dbReference type="SAM" id="Phobius"/>
    </source>
</evidence>
<dbReference type="NCBIfam" id="NF006144">
    <property type="entry name" value="PRK08294.1"/>
    <property type="match status" value="1"/>
</dbReference>
<dbReference type="GO" id="GO:0071949">
    <property type="term" value="F:FAD binding"/>
    <property type="evidence" value="ECO:0007669"/>
    <property type="project" value="InterPro"/>
</dbReference>
<reference evidence="8" key="1">
    <citation type="journal article" date="2020" name="Stud. Mycol.">
        <title>101 Dothideomycetes genomes: a test case for predicting lifestyles and emergence of pathogens.</title>
        <authorList>
            <person name="Haridas S."/>
            <person name="Albert R."/>
            <person name="Binder M."/>
            <person name="Bloem J."/>
            <person name="Labutti K."/>
            <person name="Salamov A."/>
            <person name="Andreopoulos B."/>
            <person name="Baker S."/>
            <person name="Barry K."/>
            <person name="Bills G."/>
            <person name="Bluhm B."/>
            <person name="Cannon C."/>
            <person name="Castanera R."/>
            <person name="Culley D."/>
            <person name="Daum C."/>
            <person name="Ezra D."/>
            <person name="Gonzalez J."/>
            <person name="Henrissat B."/>
            <person name="Kuo A."/>
            <person name="Liang C."/>
            <person name="Lipzen A."/>
            <person name="Lutzoni F."/>
            <person name="Magnuson J."/>
            <person name="Mondo S."/>
            <person name="Nolan M."/>
            <person name="Ohm R."/>
            <person name="Pangilinan J."/>
            <person name="Park H.-J."/>
            <person name="Ramirez L."/>
            <person name="Alfaro M."/>
            <person name="Sun H."/>
            <person name="Tritt A."/>
            <person name="Yoshinaga Y."/>
            <person name="Zwiers L.-H."/>
            <person name="Turgeon B."/>
            <person name="Goodwin S."/>
            <person name="Spatafora J."/>
            <person name="Crous P."/>
            <person name="Grigoriev I."/>
        </authorList>
    </citation>
    <scope>NUCLEOTIDE SEQUENCE</scope>
    <source>
        <strain evidence="8">CBS 279.74</strain>
    </source>
</reference>
<dbReference type="PRINTS" id="PR00420">
    <property type="entry name" value="RNGMNOXGNASE"/>
</dbReference>
<sequence length="595" mass="66256">MAASKKTDVLIIGSGSAGLMAALWLTFYNIPFVLLERRPGPLDIGQADGVQVRTVEIYESFGLSSAVLDEAYHILEVAFWGPGTDGRLVRNKRAGDTEKGLSHMPHVILNQARMNGLVLSLMERRKGVGQGVEYGVSVRSVCVDEGRVGDEDAYCVEVKVEREEKEEVWRAKYVLGCDGAHSVVRKSLGYTMLGDTTDTVWGVMDIYPLTSFPDIRRKSTLHTSSGNLLIIPREGGQLVRFYIQLPAGTRPSTVTLEDLQATAKNIFAPYEMTFAGCKWWSAYAIGQRLASQFHKDHRVFLTGDACHTHSPKAGQGMNVSLQDGYNIGWKLGAVLSGQSPVSLLQTYVSEREKTARELIDFDREFARLFSEKEEKEGDFSKFFVKSGRFTAGLGTRYGSSVVADLEGMRLEGAQVGMRMPSAQVVRFCDCKAIQFMQALKSDGRWRVVVFAGDLGTREAKQRLEKLVTALEALTKRFTPSTADIDSVIEPLLVLSSKFKEIEQDQIPDYFWPKTGPWGIRDLHKVYIDDEHYNAGHGHAYARYGVDPAVGTVIIVRPDQYVAKITTMEDEEGIERFFTGVLLQRGIFNSRVNSQL</sequence>
<accession>A0A6G1JYP7</accession>
<feature type="domain" description="Phenol hydroxylase-like C-terminal dimerisation" evidence="7">
    <location>
        <begin position="408"/>
        <end position="583"/>
    </location>
</feature>
<keyword evidence="3" id="KW-0274">FAD</keyword>
<keyword evidence="5" id="KW-1133">Transmembrane helix</keyword>
<keyword evidence="8" id="KW-0503">Monooxygenase</keyword>
<dbReference type="InterPro" id="IPR038220">
    <property type="entry name" value="PHOX_C_sf"/>
</dbReference>
<dbReference type="InterPro" id="IPR012941">
    <property type="entry name" value="Phe_hydrox_C_dim_dom"/>
</dbReference>
<name>A0A6G1JYP7_9PLEO</name>
<dbReference type="AlphaFoldDB" id="A0A6G1JYP7"/>
<dbReference type="SUPFAM" id="SSF52833">
    <property type="entry name" value="Thioredoxin-like"/>
    <property type="match status" value="1"/>
</dbReference>
<dbReference type="InterPro" id="IPR002938">
    <property type="entry name" value="FAD-bd"/>
</dbReference>
<dbReference type="SUPFAM" id="SSF54373">
    <property type="entry name" value="FAD-linked reductases, C-terminal domain"/>
    <property type="match status" value="1"/>
</dbReference>
<dbReference type="PANTHER" id="PTHR43004">
    <property type="entry name" value="TRK SYSTEM POTASSIUM UPTAKE PROTEIN"/>
    <property type="match status" value="1"/>
</dbReference>
<keyword evidence="5" id="KW-0812">Transmembrane</keyword>